<sequence length="413" mass="44301">WIPVRGRSQPEVAGSDLARPWGVGGGDRSCLVPAPRLRSGSSHSRSQRTQAFGRPRWALQGRCSSDPGDGKGHGTPDRELGPPRVERPLGGAAGSLLLISCLQPVPAQTSITIAPQSPAVGRNVSLAPQPLPQDWLICKWFRSASTEENRRIFTYYPNTNSAQTNGPAHTGRETAGSGCALNIVGLKLSDTGSYTVQVESPPNPVTVTAELRVYEMLSPPMLTPSQIHVQENGTFNLTCNSSLSADTLLWLQNMTYLATDQRLELSPGNRTLTVLNVTRGDAGAYQCEVRNPISTNRSDPGTVTVAYGPDSARIDLLGLISLGSPLTLMCITDSVPPSHYLWLHNGTDANETRSRWTINPMTWDQQGTFVCQAHNPDTNLTARASVTVRVTGESLGMIPALPPCPAPENALLG</sequence>
<keyword evidence="3" id="KW-0393">Immunoglobulin domain</keyword>
<feature type="domain" description="Ig-like" evidence="6">
    <location>
        <begin position="220"/>
        <end position="304"/>
    </location>
</feature>
<reference evidence="7" key="1">
    <citation type="submission" date="2025-08" db="UniProtKB">
        <authorList>
            <consortium name="Ensembl"/>
        </authorList>
    </citation>
    <scope>IDENTIFICATION</scope>
</reference>
<keyword evidence="2" id="KW-0325">Glycoprotein</keyword>
<dbReference type="InterPro" id="IPR007110">
    <property type="entry name" value="Ig-like_dom"/>
</dbReference>
<dbReference type="SMART" id="SM00408">
    <property type="entry name" value="IGc2"/>
    <property type="match status" value="2"/>
</dbReference>
<evidence type="ECO:0000313" key="7">
    <source>
        <dbReference type="Ensembl" id="ENSPCEP00000013856.1"/>
    </source>
</evidence>
<reference evidence="7" key="2">
    <citation type="submission" date="2025-09" db="UniProtKB">
        <authorList>
            <consortium name="Ensembl"/>
        </authorList>
    </citation>
    <scope>IDENTIFICATION</scope>
</reference>
<dbReference type="PANTHER" id="PTHR44427">
    <property type="entry name" value="CARCINOEMBRYONIC ANTIGEN-RELATED CELL ADHESION MOLECULE 19"/>
    <property type="match status" value="1"/>
</dbReference>
<keyword evidence="1" id="KW-0732">Signal</keyword>
<evidence type="ECO:0000256" key="3">
    <source>
        <dbReference type="ARBA" id="ARBA00023319"/>
    </source>
</evidence>
<feature type="region of interest" description="Disordered" evidence="5">
    <location>
        <begin position="1"/>
        <end position="87"/>
    </location>
</feature>
<dbReference type="InterPro" id="IPR003599">
    <property type="entry name" value="Ig_sub"/>
</dbReference>
<dbReference type="Ensembl" id="ENSPCET00000014369.1">
    <property type="protein sequence ID" value="ENSPCEP00000013856.1"/>
    <property type="gene ID" value="ENSPCEG00000010998.1"/>
</dbReference>
<dbReference type="Pfam" id="PF13927">
    <property type="entry name" value="Ig_3"/>
    <property type="match status" value="1"/>
</dbReference>
<dbReference type="InterPro" id="IPR003598">
    <property type="entry name" value="Ig_sub2"/>
</dbReference>
<feature type="compositionally biased region" description="Polar residues" evidence="5">
    <location>
        <begin position="39"/>
        <end position="50"/>
    </location>
</feature>
<evidence type="ECO:0000313" key="8">
    <source>
        <dbReference type="Proteomes" id="UP000694393"/>
    </source>
</evidence>
<dbReference type="SMART" id="SM00409">
    <property type="entry name" value="IG"/>
    <property type="match status" value="3"/>
</dbReference>
<dbReference type="PROSITE" id="PS50835">
    <property type="entry name" value="IG_LIKE"/>
    <property type="match status" value="2"/>
</dbReference>
<dbReference type="Pfam" id="PF07686">
    <property type="entry name" value="V-set"/>
    <property type="match status" value="1"/>
</dbReference>
<comment type="similarity">
    <text evidence="4">Belongs to the immunoglobulin superfamily. CEA family.</text>
</comment>
<dbReference type="Gene3D" id="2.60.40.10">
    <property type="entry name" value="Immunoglobulins"/>
    <property type="match status" value="3"/>
</dbReference>
<protein>
    <recommendedName>
        <fullName evidence="6">Ig-like domain-containing protein</fullName>
    </recommendedName>
</protein>
<evidence type="ECO:0000256" key="2">
    <source>
        <dbReference type="ARBA" id="ARBA00023180"/>
    </source>
</evidence>
<dbReference type="Proteomes" id="UP000694393">
    <property type="component" value="Unplaced"/>
</dbReference>
<evidence type="ECO:0000256" key="1">
    <source>
        <dbReference type="ARBA" id="ARBA00022729"/>
    </source>
</evidence>
<evidence type="ECO:0000256" key="5">
    <source>
        <dbReference type="SAM" id="MobiDB-lite"/>
    </source>
</evidence>
<evidence type="ECO:0000259" key="6">
    <source>
        <dbReference type="PROSITE" id="PS50835"/>
    </source>
</evidence>
<dbReference type="FunFam" id="2.60.40.10:FF:000244">
    <property type="entry name" value="carcinoembryonic antigen-related cell adhesion molecule 16"/>
    <property type="match status" value="1"/>
</dbReference>
<accession>A0A8C8S349</accession>
<organism evidence="7 8">
    <name type="scientific">Pelusios castaneus</name>
    <name type="common">West African mud turtle</name>
    <dbReference type="NCBI Taxonomy" id="367368"/>
    <lineage>
        <taxon>Eukaryota</taxon>
        <taxon>Metazoa</taxon>
        <taxon>Chordata</taxon>
        <taxon>Craniata</taxon>
        <taxon>Vertebrata</taxon>
        <taxon>Euteleostomi</taxon>
        <taxon>Archelosauria</taxon>
        <taxon>Testudinata</taxon>
        <taxon>Testudines</taxon>
        <taxon>Pleurodira</taxon>
        <taxon>Pelomedusidae</taxon>
        <taxon>Pelusios</taxon>
    </lineage>
</organism>
<dbReference type="InterPro" id="IPR036179">
    <property type="entry name" value="Ig-like_dom_sf"/>
</dbReference>
<dbReference type="Pfam" id="PF13895">
    <property type="entry name" value="Ig_2"/>
    <property type="match status" value="1"/>
</dbReference>
<feature type="domain" description="Ig-like" evidence="6">
    <location>
        <begin position="309"/>
        <end position="387"/>
    </location>
</feature>
<dbReference type="SUPFAM" id="SSF48726">
    <property type="entry name" value="Immunoglobulin"/>
    <property type="match status" value="3"/>
</dbReference>
<dbReference type="InterPro" id="IPR013783">
    <property type="entry name" value="Ig-like_fold"/>
</dbReference>
<keyword evidence="8" id="KW-1185">Reference proteome</keyword>
<feature type="compositionally biased region" description="Basic and acidic residues" evidence="5">
    <location>
        <begin position="68"/>
        <end position="87"/>
    </location>
</feature>
<evidence type="ECO:0000256" key="4">
    <source>
        <dbReference type="ARBA" id="ARBA00038222"/>
    </source>
</evidence>
<dbReference type="InterPro" id="IPR050831">
    <property type="entry name" value="CEA_cell_adhesion"/>
</dbReference>
<dbReference type="InterPro" id="IPR013106">
    <property type="entry name" value="Ig_V-set"/>
</dbReference>
<name>A0A8C8S349_9SAUR</name>
<dbReference type="PANTHER" id="PTHR44427:SF1">
    <property type="entry name" value="CARCINOEMBRYONIC ANTIGEN-RELATED CELL ADHESION MOLECULE 1"/>
    <property type="match status" value="1"/>
</dbReference>
<proteinExistence type="inferred from homology"/>
<dbReference type="AlphaFoldDB" id="A0A8C8S349"/>